<dbReference type="SUPFAM" id="SSF53850">
    <property type="entry name" value="Periplasmic binding protein-like II"/>
    <property type="match status" value="1"/>
</dbReference>
<proteinExistence type="predicted"/>
<dbReference type="AlphaFoldDB" id="A0A4U0R956"/>
<dbReference type="InterPro" id="IPR050811">
    <property type="entry name" value="Phosphate_ABC_transporter"/>
</dbReference>
<keyword evidence="1 2" id="KW-0732">Signal</keyword>
<keyword evidence="5" id="KW-1185">Reference proteome</keyword>
<evidence type="ECO:0000256" key="1">
    <source>
        <dbReference type="ARBA" id="ARBA00022729"/>
    </source>
</evidence>
<organism evidence="4 5">
    <name type="scientific">Paracoccus gahaiensis</name>
    <dbReference type="NCBI Taxonomy" id="1706839"/>
    <lineage>
        <taxon>Bacteria</taxon>
        <taxon>Pseudomonadati</taxon>
        <taxon>Pseudomonadota</taxon>
        <taxon>Alphaproteobacteria</taxon>
        <taxon>Rhodobacterales</taxon>
        <taxon>Paracoccaceae</taxon>
        <taxon>Paracoccus</taxon>
    </lineage>
</organism>
<feature type="signal peptide" evidence="2">
    <location>
        <begin position="1"/>
        <end position="23"/>
    </location>
</feature>
<feature type="chain" id="PRO_5020565784" evidence="2">
    <location>
        <begin position="24"/>
        <end position="351"/>
    </location>
</feature>
<name>A0A4U0R956_9RHOB</name>
<dbReference type="Proteomes" id="UP000309747">
    <property type="component" value="Unassembled WGS sequence"/>
</dbReference>
<dbReference type="PANTHER" id="PTHR30570:SF1">
    <property type="entry name" value="PHOSPHATE-BINDING PROTEIN PSTS"/>
    <property type="match status" value="1"/>
</dbReference>
<dbReference type="OrthoDB" id="9790048at2"/>
<feature type="domain" description="PBP" evidence="3">
    <location>
        <begin position="23"/>
        <end position="312"/>
    </location>
</feature>
<evidence type="ECO:0000313" key="4">
    <source>
        <dbReference type="EMBL" id="TJZ90862.1"/>
    </source>
</evidence>
<dbReference type="Gene3D" id="3.40.190.10">
    <property type="entry name" value="Periplasmic binding protein-like II"/>
    <property type="match status" value="2"/>
</dbReference>
<sequence>MKTLGLTATALSVIALSASGAFAQSRDQIRIVGSSTVFPYTQAVAEEFSNQTGAPAPIVESTGTGGGMQIFCSGVGEQTPDLTGASRAMTMSEFELCTQNGVTDITEALIGYDGLAMAVARNSEADWGLTLEQVYLALAAEVPQDGELVANPYSNWSEIDDSLPDVAITVLGPPPTSGTRDAFVELAMHAGCEENEAAMELSEASGNEDWIEENCSRMRTDGPFIESGENDNLIVQRLNTDPNALGIFGYSFLYENTDTLVGVPLDGVEIELATIASGDYPLSRPLYFYVKDAHRGVIPNLQEFVEEYMSDNALGDGGYLSERGLVTLPEDERAELQARVTSGEGDFAAAE</sequence>
<dbReference type="InterPro" id="IPR024370">
    <property type="entry name" value="PBP_domain"/>
</dbReference>
<dbReference type="PANTHER" id="PTHR30570">
    <property type="entry name" value="PERIPLASMIC PHOSPHATE BINDING COMPONENT OF PHOSPHATE ABC TRANSPORTER"/>
    <property type="match status" value="1"/>
</dbReference>
<evidence type="ECO:0000259" key="3">
    <source>
        <dbReference type="Pfam" id="PF12849"/>
    </source>
</evidence>
<comment type="caution">
    <text evidence="4">The sequence shown here is derived from an EMBL/GenBank/DDBJ whole genome shotgun (WGS) entry which is preliminary data.</text>
</comment>
<dbReference type="RefSeq" id="WP_136886574.1">
    <property type="nucleotide sequence ID" value="NZ_SUNI01000013.1"/>
</dbReference>
<gene>
    <name evidence="4" type="ORF">FA743_13205</name>
</gene>
<evidence type="ECO:0000256" key="2">
    <source>
        <dbReference type="SAM" id="SignalP"/>
    </source>
</evidence>
<protein>
    <submittedName>
        <fullName evidence="4">Phosphate ABC transporter substrate-binding protein</fullName>
    </submittedName>
</protein>
<accession>A0A4U0R956</accession>
<dbReference type="Pfam" id="PF12849">
    <property type="entry name" value="PBP_like_2"/>
    <property type="match status" value="1"/>
</dbReference>
<evidence type="ECO:0000313" key="5">
    <source>
        <dbReference type="Proteomes" id="UP000309747"/>
    </source>
</evidence>
<reference evidence="4 5" key="1">
    <citation type="submission" date="2019-04" db="EMBL/GenBank/DDBJ databases">
        <authorList>
            <person name="Li J."/>
        </authorList>
    </citation>
    <scope>NUCLEOTIDE SEQUENCE [LARGE SCALE GENOMIC DNA]</scope>
    <source>
        <strain evidence="4 5">KCTC 42687</strain>
    </source>
</reference>
<dbReference type="EMBL" id="SUNI01000013">
    <property type="protein sequence ID" value="TJZ90862.1"/>
    <property type="molecule type" value="Genomic_DNA"/>
</dbReference>